<dbReference type="RefSeq" id="XP_012655645.1">
    <property type="nucleotide sequence ID" value="XM_012800191.1"/>
</dbReference>
<evidence type="ECO:0000313" key="3">
    <source>
        <dbReference type="Proteomes" id="UP000009168"/>
    </source>
</evidence>
<dbReference type="GeneID" id="24440348"/>
<sequence length="195" mass="23853">MFSFIILIWFSSFLCFFVQLTTCHSFFINKKYLIPFLQSQIVLLHYPSQYQRIIILLLIISLRMTQNLHQYLQKMIIPLILMKKIKQIQKITLTTYLRTILKQKYKTKKILNKRIIQQQQNQTLLHNFLKQKQMTIQMIKIKQLIRITIYLIIIHNIYLQNYFKSFSIQKATTWIYKRKELMIRTNLTLKTTNRM</sequence>
<dbReference type="EMBL" id="GG662447">
    <property type="protein sequence ID" value="EWS71823.1"/>
    <property type="molecule type" value="Genomic_DNA"/>
</dbReference>
<feature type="transmembrane region" description="Helical" evidence="1">
    <location>
        <begin position="144"/>
        <end position="163"/>
    </location>
</feature>
<gene>
    <name evidence="2" type="ORF">TTHERM_000716188</name>
</gene>
<dbReference type="KEGG" id="tet:TTHERM_000716188"/>
<dbReference type="InParanoid" id="W7X674"/>
<reference evidence="3" key="1">
    <citation type="journal article" date="2006" name="PLoS Biol.">
        <title>Macronuclear genome sequence of the ciliate Tetrahymena thermophila, a model eukaryote.</title>
        <authorList>
            <person name="Eisen J.A."/>
            <person name="Coyne R.S."/>
            <person name="Wu M."/>
            <person name="Wu D."/>
            <person name="Thiagarajan M."/>
            <person name="Wortman J.R."/>
            <person name="Badger J.H."/>
            <person name="Ren Q."/>
            <person name="Amedeo P."/>
            <person name="Jones K.M."/>
            <person name="Tallon L.J."/>
            <person name="Delcher A.L."/>
            <person name="Salzberg S.L."/>
            <person name="Silva J.C."/>
            <person name="Haas B.J."/>
            <person name="Majoros W.H."/>
            <person name="Farzad M."/>
            <person name="Carlton J.M."/>
            <person name="Smith R.K. Jr."/>
            <person name="Garg J."/>
            <person name="Pearlman R.E."/>
            <person name="Karrer K.M."/>
            <person name="Sun L."/>
            <person name="Manning G."/>
            <person name="Elde N.C."/>
            <person name="Turkewitz A.P."/>
            <person name="Asai D.J."/>
            <person name="Wilkes D.E."/>
            <person name="Wang Y."/>
            <person name="Cai H."/>
            <person name="Collins K."/>
            <person name="Stewart B.A."/>
            <person name="Lee S.R."/>
            <person name="Wilamowska K."/>
            <person name="Weinberg Z."/>
            <person name="Ruzzo W.L."/>
            <person name="Wloga D."/>
            <person name="Gaertig J."/>
            <person name="Frankel J."/>
            <person name="Tsao C.-C."/>
            <person name="Gorovsky M.A."/>
            <person name="Keeling P.J."/>
            <person name="Waller R.F."/>
            <person name="Patron N.J."/>
            <person name="Cherry J.M."/>
            <person name="Stover N.A."/>
            <person name="Krieger C.J."/>
            <person name="del Toro C."/>
            <person name="Ryder H.F."/>
            <person name="Williamson S.C."/>
            <person name="Barbeau R.A."/>
            <person name="Hamilton E.P."/>
            <person name="Orias E."/>
        </authorList>
    </citation>
    <scope>NUCLEOTIDE SEQUENCE [LARGE SCALE GENOMIC DNA]</scope>
    <source>
        <strain evidence="3">SB210</strain>
    </source>
</reference>
<keyword evidence="1 2" id="KW-0812">Transmembrane</keyword>
<keyword evidence="1" id="KW-0472">Membrane</keyword>
<name>W7X674_TETTS</name>
<protein>
    <submittedName>
        <fullName evidence="2">Transmembrane protein, putative</fullName>
    </submittedName>
</protein>
<evidence type="ECO:0000313" key="2">
    <source>
        <dbReference type="EMBL" id="EWS71823.1"/>
    </source>
</evidence>
<proteinExistence type="predicted"/>
<dbReference type="AlphaFoldDB" id="W7X674"/>
<accession>W7X674</accession>
<keyword evidence="1" id="KW-1133">Transmembrane helix</keyword>
<dbReference type="Proteomes" id="UP000009168">
    <property type="component" value="Unassembled WGS sequence"/>
</dbReference>
<keyword evidence="3" id="KW-1185">Reference proteome</keyword>
<evidence type="ECO:0000256" key="1">
    <source>
        <dbReference type="SAM" id="Phobius"/>
    </source>
</evidence>
<organism evidence="2 3">
    <name type="scientific">Tetrahymena thermophila (strain SB210)</name>
    <dbReference type="NCBI Taxonomy" id="312017"/>
    <lineage>
        <taxon>Eukaryota</taxon>
        <taxon>Sar</taxon>
        <taxon>Alveolata</taxon>
        <taxon>Ciliophora</taxon>
        <taxon>Intramacronucleata</taxon>
        <taxon>Oligohymenophorea</taxon>
        <taxon>Hymenostomatida</taxon>
        <taxon>Tetrahymenina</taxon>
        <taxon>Tetrahymenidae</taxon>
        <taxon>Tetrahymena</taxon>
    </lineage>
</organism>